<dbReference type="KEGG" id="pbar:105431111"/>
<dbReference type="Proteomes" id="UP000504615">
    <property type="component" value="Unplaced"/>
</dbReference>
<evidence type="ECO:0000259" key="3">
    <source>
        <dbReference type="Pfam" id="PF13359"/>
    </source>
</evidence>
<keyword evidence="2" id="KW-0479">Metal-binding</keyword>
<organism evidence="4 5">
    <name type="scientific">Pogonomyrmex barbatus</name>
    <name type="common">red harvester ant</name>
    <dbReference type="NCBI Taxonomy" id="144034"/>
    <lineage>
        <taxon>Eukaryota</taxon>
        <taxon>Metazoa</taxon>
        <taxon>Ecdysozoa</taxon>
        <taxon>Arthropoda</taxon>
        <taxon>Hexapoda</taxon>
        <taxon>Insecta</taxon>
        <taxon>Pterygota</taxon>
        <taxon>Neoptera</taxon>
        <taxon>Endopterygota</taxon>
        <taxon>Hymenoptera</taxon>
        <taxon>Apocrita</taxon>
        <taxon>Aculeata</taxon>
        <taxon>Formicoidea</taxon>
        <taxon>Formicidae</taxon>
        <taxon>Myrmicinae</taxon>
        <taxon>Pogonomyrmex</taxon>
    </lineage>
</organism>
<dbReference type="GeneID" id="105431111"/>
<evidence type="ECO:0000313" key="5">
    <source>
        <dbReference type="RefSeq" id="XP_011643399.1"/>
    </source>
</evidence>
<protein>
    <submittedName>
        <fullName evidence="5 6">Nuclease HARBI1</fullName>
    </submittedName>
</protein>
<dbReference type="AlphaFoldDB" id="A0A6I9XE70"/>
<proteinExistence type="predicted"/>
<accession>A0A6I9XE70</accession>
<evidence type="ECO:0000256" key="2">
    <source>
        <dbReference type="ARBA" id="ARBA00022723"/>
    </source>
</evidence>
<reference evidence="5 6" key="1">
    <citation type="submission" date="2025-04" db="UniProtKB">
        <authorList>
            <consortium name="RefSeq"/>
        </authorList>
    </citation>
    <scope>IDENTIFICATION</scope>
</reference>
<evidence type="ECO:0000313" key="6">
    <source>
        <dbReference type="RefSeq" id="XP_011643401.1"/>
    </source>
</evidence>
<keyword evidence="4" id="KW-1185">Reference proteome</keyword>
<dbReference type="RefSeq" id="XP_011643399.1">
    <property type="nucleotide sequence ID" value="XM_011645097.2"/>
</dbReference>
<dbReference type="GO" id="GO:0046872">
    <property type="term" value="F:metal ion binding"/>
    <property type="evidence" value="ECO:0007669"/>
    <property type="project" value="UniProtKB-KW"/>
</dbReference>
<comment type="cofactor">
    <cofactor evidence="1">
        <name>a divalent metal cation</name>
        <dbReference type="ChEBI" id="CHEBI:60240"/>
    </cofactor>
</comment>
<dbReference type="InterPro" id="IPR027806">
    <property type="entry name" value="HARBI1_dom"/>
</dbReference>
<dbReference type="Pfam" id="PF13359">
    <property type="entry name" value="DDE_Tnp_4"/>
    <property type="match status" value="1"/>
</dbReference>
<feature type="domain" description="DDE Tnp4" evidence="3">
    <location>
        <begin position="14"/>
        <end position="138"/>
    </location>
</feature>
<gene>
    <name evidence="5 6" type="primary">LOC105431111</name>
</gene>
<sequence length="158" mass="18746">MLIAPCRYLAFRKKQKYLYINRKLYHSLNVLIVSDYYGKILALNSGNGERTYDARVRNASTISAYFCIKQQYNNRQRNCWLFGQSEHSPSAHYTNAHVRTRSSVERTIGVLKRRWGYLRKERRLHYSSQFSALIANAYFIMWPNSIMYLVTSRQSAQR</sequence>
<dbReference type="RefSeq" id="XP_011643401.1">
    <property type="nucleotide sequence ID" value="XM_011645099.2"/>
</dbReference>
<name>A0A6I9XE70_9HYME</name>
<evidence type="ECO:0000256" key="1">
    <source>
        <dbReference type="ARBA" id="ARBA00001968"/>
    </source>
</evidence>
<dbReference type="OrthoDB" id="7550950at2759"/>
<evidence type="ECO:0000313" key="4">
    <source>
        <dbReference type="Proteomes" id="UP000504615"/>
    </source>
</evidence>